<keyword evidence="3" id="KW-0472">Membrane</keyword>
<dbReference type="AlphaFoldDB" id="A0A380LPS4"/>
<sequence length="249" mass="28011">MLLAERIARFGNKIVSLLTAILIILLLTYGLYSLWDIYRINHNAFISDELLKYKPGQENGLGFDALRELNPDVKAWITIDNTHIDYPVLQGKDDMEYVNKDPFGEFALSGSIFLSIKNASDFSDIYNMTYGHHMENGAMFGDLTKMLDLNYLKEHTTGTLYVPDKTYSVKLYAALECSAYETRIYNLASVMSDMEGFQTYVKANATSYIDQGVKSTDKIIALSTCMSATTNGRVVVFGTLTETEKEVQS</sequence>
<dbReference type="InterPro" id="IPR009835">
    <property type="entry name" value="SrtB"/>
</dbReference>
<protein>
    <submittedName>
        <fullName evidence="4">Sortase B family protein</fullName>
    </submittedName>
</protein>
<dbReference type="Gene3D" id="2.40.260.10">
    <property type="entry name" value="Sortase"/>
    <property type="match status" value="1"/>
</dbReference>
<dbReference type="OrthoDB" id="9806013at2"/>
<organism evidence="4 5">
    <name type="scientific">Faecalicoccus pleomorphus</name>
    <dbReference type="NCBI Taxonomy" id="1323"/>
    <lineage>
        <taxon>Bacteria</taxon>
        <taxon>Bacillati</taxon>
        <taxon>Bacillota</taxon>
        <taxon>Erysipelotrichia</taxon>
        <taxon>Erysipelotrichales</taxon>
        <taxon>Erysipelotrichaceae</taxon>
        <taxon>Faecalicoccus</taxon>
    </lineage>
</organism>
<dbReference type="CDD" id="cd05826">
    <property type="entry name" value="Sortase_B"/>
    <property type="match status" value="1"/>
</dbReference>
<dbReference type="RefSeq" id="WP_022790139.1">
    <property type="nucleotide sequence ID" value="NZ_UHFX01000003.1"/>
</dbReference>
<gene>
    <name evidence="4" type="primary">eftLSL-B</name>
    <name evidence="4" type="ORF">NCTC11087_01511</name>
</gene>
<keyword evidence="3" id="KW-0812">Transmembrane</keyword>
<dbReference type="SUPFAM" id="SSF63817">
    <property type="entry name" value="Sortase"/>
    <property type="match status" value="1"/>
</dbReference>
<accession>A0A380LPS4</accession>
<feature type="active site" description="Acyl-thioester intermediate" evidence="2">
    <location>
        <position position="225"/>
    </location>
</feature>
<dbReference type="EMBL" id="UHFX01000003">
    <property type="protein sequence ID" value="SUO04590.1"/>
    <property type="molecule type" value="Genomic_DNA"/>
</dbReference>
<proteinExistence type="predicted"/>
<dbReference type="GO" id="GO:0016787">
    <property type="term" value="F:hydrolase activity"/>
    <property type="evidence" value="ECO:0007669"/>
    <property type="project" value="UniProtKB-KW"/>
</dbReference>
<evidence type="ECO:0000256" key="1">
    <source>
        <dbReference type="ARBA" id="ARBA00022801"/>
    </source>
</evidence>
<feature type="active site" description="Proton donor/acceptor" evidence="2">
    <location>
        <position position="132"/>
    </location>
</feature>
<dbReference type="GeneID" id="77462461"/>
<reference evidence="4 5" key="1">
    <citation type="submission" date="2018-06" db="EMBL/GenBank/DDBJ databases">
        <authorList>
            <consortium name="Pathogen Informatics"/>
            <person name="Doyle S."/>
        </authorList>
    </citation>
    <scope>NUCLEOTIDE SEQUENCE [LARGE SCALE GENOMIC DNA]</scope>
    <source>
        <strain evidence="4 5">NCTC11087</strain>
    </source>
</reference>
<evidence type="ECO:0000313" key="4">
    <source>
        <dbReference type="EMBL" id="SUO04590.1"/>
    </source>
</evidence>
<evidence type="ECO:0000313" key="5">
    <source>
        <dbReference type="Proteomes" id="UP000255523"/>
    </source>
</evidence>
<keyword evidence="3" id="KW-1133">Transmembrane helix</keyword>
<feature type="transmembrane region" description="Helical" evidence="3">
    <location>
        <begin position="14"/>
        <end position="35"/>
    </location>
</feature>
<evidence type="ECO:0000256" key="2">
    <source>
        <dbReference type="PIRSR" id="PIRSR605754-1"/>
    </source>
</evidence>
<dbReference type="InterPro" id="IPR023365">
    <property type="entry name" value="Sortase_dom-sf"/>
</dbReference>
<dbReference type="NCBIfam" id="TIGR03064">
    <property type="entry name" value="sortase_srtB"/>
    <property type="match status" value="1"/>
</dbReference>
<evidence type="ECO:0000256" key="3">
    <source>
        <dbReference type="SAM" id="Phobius"/>
    </source>
</evidence>
<keyword evidence="1" id="KW-0378">Hydrolase</keyword>
<name>A0A380LPS4_9FIRM</name>
<dbReference type="Proteomes" id="UP000255523">
    <property type="component" value="Unassembled WGS sequence"/>
</dbReference>
<dbReference type="InterPro" id="IPR005754">
    <property type="entry name" value="Sortase"/>
</dbReference>
<keyword evidence="5" id="KW-1185">Reference proteome</keyword>
<dbReference type="Pfam" id="PF04203">
    <property type="entry name" value="Sortase"/>
    <property type="match status" value="1"/>
</dbReference>